<reference evidence="2" key="2">
    <citation type="journal article" date="2021" name="PeerJ">
        <title>Extensive microbial diversity within the chicken gut microbiome revealed by metagenomics and culture.</title>
        <authorList>
            <person name="Gilroy R."/>
            <person name="Ravi A."/>
            <person name="Getino M."/>
            <person name="Pursley I."/>
            <person name="Horton D.L."/>
            <person name="Alikhan N.F."/>
            <person name="Baker D."/>
            <person name="Gharbi K."/>
            <person name="Hall N."/>
            <person name="Watson M."/>
            <person name="Adriaenssens E.M."/>
            <person name="Foster-Nyarko E."/>
            <person name="Jarju S."/>
            <person name="Secka A."/>
            <person name="Antonio M."/>
            <person name="Oren A."/>
            <person name="Chaudhuri R.R."/>
            <person name="La Ragione R."/>
            <person name="Hildebrand F."/>
            <person name="Pallen M.J."/>
        </authorList>
    </citation>
    <scope>NUCLEOTIDE SEQUENCE</scope>
    <source>
        <strain evidence="2">ChiSjej2B20-13462</strain>
    </source>
</reference>
<keyword evidence="2" id="KW-0378">Hydrolase</keyword>
<proteinExistence type="predicted"/>
<evidence type="ECO:0000313" key="2">
    <source>
        <dbReference type="EMBL" id="HIQ69339.1"/>
    </source>
</evidence>
<gene>
    <name evidence="2" type="ORF">IAA67_03280</name>
</gene>
<keyword evidence="2" id="KW-0540">Nuclease</keyword>
<dbReference type="InterPro" id="IPR002711">
    <property type="entry name" value="HNH"/>
</dbReference>
<accession>A0A9D0Z5G3</accession>
<evidence type="ECO:0000259" key="1">
    <source>
        <dbReference type="Pfam" id="PF01844"/>
    </source>
</evidence>
<dbReference type="Proteomes" id="UP000886874">
    <property type="component" value="Unassembled WGS sequence"/>
</dbReference>
<dbReference type="AlphaFoldDB" id="A0A9D0Z5G3"/>
<sequence>MLKSCPYCGLIHDSKERCPKRPRRKREPNKRFSAFRSSWAWQRKRDTILRRDYHLCRICNAGGYGVFLPASDAELQVHHIEPLEEREDLRLEEDNLITLCIQHHSMADDGKIPRDLLRELASTPPRWG</sequence>
<evidence type="ECO:0000313" key="3">
    <source>
        <dbReference type="Proteomes" id="UP000886874"/>
    </source>
</evidence>
<feature type="domain" description="HNH" evidence="1">
    <location>
        <begin position="56"/>
        <end position="102"/>
    </location>
</feature>
<dbReference type="Pfam" id="PF01844">
    <property type="entry name" value="HNH"/>
    <property type="match status" value="1"/>
</dbReference>
<organism evidence="2 3">
    <name type="scientific">Candidatus Avoscillospira stercorigallinarum</name>
    <dbReference type="NCBI Taxonomy" id="2840708"/>
    <lineage>
        <taxon>Bacteria</taxon>
        <taxon>Bacillati</taxon>
        <taxon>Bacillota</taxon>
        <taxon>Clostridia</taxon>
        <taxon>Eubacteriales</taxon>
        <taxon>Oscillospiraceae</taxon>
        <taxon>Oscillospiraceae incertae sedis</taxon>
        <taxon>Candidatus Avoscillospira</taxon>
    </lineage>
</organism>
<keyword evidence="2" id="KW-0255">Endonuclease</keyword>
<dbReference type="GO" id="GO:0008270">
    <property type="term" value="F:zinc ion binding"/>
    <property type="evidence" value="ECO:0007669"/>
    <property type="project" value="InterPro"/>
</dbReference>
<name>A0A9D0Z5G3_9FIRM</name>
<dbReference type="GO" id="GO:0004519">
    <property type="term" value="F:endonuclease activity"/>
    <property type="evidence" value="ECO:0007669"/>
    <property type="project" value="UniProtKB-KW"/>
</dbReference>
<comment type="caution">
    <text evidence="2">The sequence shown here is derived from an EMBL/GenBank/DDBJ whole genome shotgun (WGS) entry which is preliminary data.</text>
</comment>
<dbReference type="Gene3D" id="1.10.30.50">
    <property type="match status" value="1"/>
</dbReference>
<dbReference type="GO" id="GO:0003676">
    <property type="term" value="F:nucleic acid binding"/>
    <property type="evidence" value="ECO:0007669"/>
    <property type="project" value="InterPro"/>
</dbReference>
<reference evidence="2" key="1">
    <citation type="submission" date="2020-10" db="EMBL/GenBank/DDBJ databases">
        <authorList>
            <person name="Gilroy R."/>
        </authorList>
    </citation>
    <scope>NUCLEOTIDE SEQUENCE</scope>
    <source>
        <strain evidence="2">ChiSjej2B20-13462</strain>
    </source>
</reference>
<dbReference type="EMBL" id="DVFN01000051">
    <property type="protein sequence ID" value="HIQ69339.1"/>
    <property type="molecule type" value="Genomic_DNA"/>
</dbReference>
<protein>
    <submittedName>
        <fullName evidence="2">HNH endonuclease</fullName>
    </submittedName>
</protein>